<evidence type="ECO:0000313" key="3">
    <source>
        <dbReference type="Proteomes" id="UP000692954"/>
    </source>
</evidence>
<sequence>MRQRPLFLNVDLSFQPNKTINKSPVQRTKTSLKETQKSQTRFHSPIDTQLTRQISTNINVYTQYNFLAIETSVEQQADLQPQQMLNKKFQLNKLLISK</sequence>
<name>A0A8S1M4D7_9CILI</name>
<reference evidence="2" key="1">
    <citation type="submission" date="2021-01" db="EMBL/GenBank/DDBJ databases">
        <authorList>
            <consortium name="Genoscope - CEA"/>
            <person name="William W."/>
        </authorList>
    </citation>
    <scope>NUCLEOTIDE SEQUENCE</scope>
</reference>
<organism evidence="2 3">
    <name type="scientific">Paramecium sonneborni</name>
    <dbReference type="NCBI Taxonomy" id="65129"/>
    <lineage>
        <taxon>Eukaryota</taxon>
        <taxon>Sar</taxon>
        <taxon>Alveolata</taxon>
        <taxon>Ciliophora</taxon>
        <taxon>Intramacronucleata</taxon>
        <taxon>Oligohymenophorea</taxon>
        <taxon>Peniculida</taxon>
        <taxon>Parameciidae</taxon>
        <taxon>Paramecium</taxon>
    </lineage>
</organism>
<feature type="region of interest" description="Disordered" evidence="1">
    <location>
        <begin position="19"/>
        <end position="42"/>
    </location>
</feature>
<protein>
    <submittedName>
        <fullName evidence="2">Uncharacterized protein</fullName>
    </submittedName>
</protein>
<accession>A0A8S1M4D7</accession>
<proteinExistence type="predicted"/>
<evidence type="ECO:0000256" key="1">
    <source>
        <dbReference type="SAM" id="MobiDB-lite"/>
    </source>
</evidence>
<dbReference type="Proteomes" id="UP000692954">
    <property type="component" value="Unassembled WGS sequence"/>
</dbReference>
<dbReference type="EMBL" id="CAJJDN010000026">
    <property type="protein sequence ID" value="CAD8070024.1"/>
    <property type="molecule type" value="Genomic_DNA"/>
</dbReference>
<gene>
    <name evidence="2" type="ORF">PSON_ATCC_30995.1.T0260178</name>
</gene>
<comment type="caution">
    <text evidence="2">The sequence shown here is derived from an EMBL/GenBank/DDBJ whole genome shotgun (WGS) entry which is preliminary data.</text>
</comment>
<feature type="compositionally biased region" description="Polar residues" evidence="1">
    <location>
        <begin position="19"/>
        <end position="29"/>
    </location>
</feature>
<dbReference type="AlphaFoldDB" id="A0A8S1M4D7"/>
<keyword evidence="3" id="KW-1185">Reference proteome</keyword>
<evidence type="ECO:0000313" key="2">
    <source>
        <dbReference type="EMBL" id="CAD8070024.1"/>
    </source>
</evidence>